<feature type="transmembrane region" description="Helical" evidence="1">
    <location>
        <begin position="80"/>
        <end position="97"/>
    </location>
</feature>
<dbReference type="AlphaFoldDB" id="A0A9X6RLV6"/>
<evidence type="ECO:0000313" key="2">
    <source>
        <dbReference type="EMBL" id="OWA52714.1"/>
    </source>
</evidence>
<keyword evidence="1" id="KW-0812">Transmembrane</keyword>
<keyword evidence="1" id="KW-0472">Membrane</keyword>
<name>A0A9X6RLV6_HYPEX</name>
<reference evidence="3" key="1">
    <citation type="submission" date="2017-01" db="EMBL/GenBank/DDBJ databases">
        <title>Comparative genomics of anhydrobiosis in the tardigrade Hypsibius dujardini.</title>
        <authorList>
            <person name="Yoshida Y."/>
            <person name="Koutsovoulos G."/>
            <person name="Laetsch D."/>
            <person name="Stevens L."/>
            <person name="Kumar S."/>
            <person name="Horikawa D."/>
            <person name="Ishino K."/>
            <person name="Komine S."/>
            <person name="Tomita M."/>
            <person name="Blaxter M."/>
            <person name="Arakawa K."/>
        </authorList>
    </citation>
    <scope>NUCLEOTIDE SEQUENCE [LARGE SCALE GENOMIC DNA]</scope>
    <source>
        <strain evidence="3">Z151</strain>
    </source>
</reference>
<feature type="transmembrane region" description="Helical" evidence="1">
    <location>
        <begin position="306"/>
        <end position="330"/>
    </location>
</feature>
<feature type="transmembrane region" description="Helical" evidence="1">
    <location>
        <begin position="177"/>
        <end position="204"/>
    </location>
</feature>
<proteinExistence type="predicted"/>
<organism evidence="2 3">
    <name type="scientific">Hypsibius exemplaris</name>
    <name type="common">Freshwater tardigrade</name>
    <dbReference type="NCBI Taxonomy" id="2072580"/>
    <lineage>
        <taxon>Eukaryota</taxon>
        <taxon>Metazoa</taxon>
        <taxon>Ecdysozoa</taxon>
        <taxon>Tardigrada</taxon>
        <taxon>Eutardigrada</taxon>
        <taxon>Parachela</taxon>
        <taxon>Hypsibioidea</taxon>
        <taxon>Hypsibiidae</taxon>
        <taxon>Hypsibius</taxon>
    </lineage>
</organism>
<evidence type="ECO:0000256" key="1">
    <source>
        <dbReference type="SAM" id="Phobius"/>
    </source>
</evidence>
<comment type="caution">
    <text evidence="2">The sequence shown here is derived from an EMBL/GenBank/DDBJ whole genome shotgun (WGS) entry which is preliminary data.</text>
</comment>
<dbReference type="Proteomes" id="UP000192578">
    <property type="component" value="Unassembled WGS sequence"/>
</dbReference>
<feature type="transmembrane region" description="Helical" evidence="1">
    <location>
        <begin position="139"/>
        <end position="157"/>
    </location>
</feature>
<feature type="transmembrane region" description="Helical" evidence="1">
    <location>
        <begin position="268"/>
        <end position="286"/>
    </location>
</feature>
<sequence length="448" mass="50743">MSNEPGGRYPPIMEKVQKHRVLRLASTVGFVVFLCLLVIDLGDWLVNAENGSGEAPDSIFRAFQGRQSGVIVMLAYFRSQFPFLMATLVMLTLFFRAKRICHTESFREQVDCRIKRMMMVSDGTRTPTELDVPDRKAKIATLIVTALASLIFFRLVVCVVDPLYVNEFQYFVWTFPAGYFLVIQVAIIVADSVILPLYLWLFFITIKTVKVVRMYNIMIQSFTGSTLNQCGLVPEIDTNKREDDLQSLCLTENLVAGLLHRVDQSFRTLTGFFLLGNILQLASVISQGFMSYHSSQSNVLTKPIGLVLYVMSCIGPFAAIYAIVMFSAAVHDQRMTSIRLWKELALAHNDEKQLSEKHEYFSNRQLHESGLGKRLLTIMHVTSHRCRGLTVAGTVYITKSFGITLIMGAVGFLCFMLERSEHYDADKAGRPHSPVLLRERYDHFPSTI</sequence>
<feature type="transmembrane region" description="Helical" evidence="1">
    <location>
        <begin position="21"/>
        <end position="39"/>
    </location>
</feature>
<evidence type="ECO:0000313" key="3">
    <source>
        <dbReference type="Proteomes" id="UP000192578"/>
    </source>
</evidence>
<accession>A0A9X6RLV6</accession>
<keyword evidence="3" id="KW-1185">Reference proteome</keyword>
<keyword evidence="1" id="KW-1133">Transmembrane helix</keyword>
<dbReference type="EMBL" id="MTYJ01000282">
    <property type="protein sequence ID" value="OWA52714.1"/>
    <property type="molecule type" value="Genomic_DNA"/>
</dbReference>
<protein>
    <submittedName>
        <fullName evidence="2">Uncharacterized protein</fullName>
    </submittedName>
</protein>
<gene>
    <name evidence="2" type="ORF">BV898_17160</name>
</gene>